<dbReference type="EMBL" id="MFZV01000039">
    <property type="protein sequence ID" value="OGK30909.1"/>
    <property type="molecule type" value="Genomic_DNA"/>
</dbReference>
<sequence length="148" mass="17033">MQNYIVISAVFIWLLILTYILFKLKTHYFNLVSRTGKNKIDDILDSLINDKKNVELELESLKKDLHENISKSNFFIRKVGVVRYNPFGRVGNDQSFVLSLLNSENSGLLINFIYTSDGLRVYTKKVTSGKGNDYQLSEEEEKAIKESS</sequence>
<dbReference type="AlphaFoldDB" id="A0A1F7HI66"/>
<evidence type="ECO:0000256" key="2">
    <source>
        <dbReference type="SAM" id="Phobius"/>
    </source>
</evidence>
<feature type="transmembrane region" description="Helical" evidence="2">
    <location>
        <begin position="6"/>
        <end position="24"/>
    </location>
</feature>
<reference evidence="3 4" key="1">
    <citation type="journal article" date="2016" name="Nat. Commun.">
        <title>Thousands of microbial genomes shed light on interconnected biogeochemical processes in an aquifer system.</title>
        <authorList>
            <person name="Anantharaman K."/>
            <person name="Brown C.T."/>
            <person name="Hug L.A."/>
            <person name="Sharon I."/>
            <person name="Castelle C.J."/>
            <person name="Probst A.J."/>
            <person name="Thomas B.C."/>
            <person name="Singh A."/>
            <person name="Wilkins M.J."/>
            <person name="Karaoz U."/>
            <person name="Brodie E.L."/>
            <person name="Williams K.H."/>
            <person name="Hubbard S.S."/>
            <person name="Banfield J.F."/>
        </authorList>
    </citation>
    <scope>NUCLEOTIDE SEQUENCE [LARGE SCALE GENOMIC DNA]</scope>
</reference>
<dbReference type="Proteomes" id="UP000177199">
    <property type="component" value="Unassembled WGS sequence"/>
</dbReference>
<accession>A0A1F7HI66</accession>
<proteinExistence type="predicted"/>
<evidence type="ECO:0000313" key="3">
    <source>
        <dbReference type="EMBL" id="OGK30909.1"/>
    </source>
</evidence>
<dbReference type="InterPro" id="IPR027981">
    <property type="entry name" value="DUF4446"/>
</dbReference>
<dbReference type="Pfam" id="PF14584">
    <property type="entry name" value="DUF4446"/>
    <property type="match status" value="1"/>
</dbReference>
<evidence type="ECO:0000256" key="1">
    <source>
        <dbReference type="SAM" id="Coils"/>
    </source>
</evidence>
<protein>
    <recommendedName>
        <fullName evidence="5">DUF4446 domain-containing protein</fullName>
    </recommendedName>
</protein>
<keyword evidence="1" id="KW-0175">Coiled coil</keyword>
<gene>
    <name evidence="3" type="ORF">A3F29_02305</name>
</gene>
<keyword evidence="2" id="KW-0472">Membrane</keyword>
<evidence type="ECO:0000313" key="4">
    <source>
        <dbReference type="Proteomes" id="UP000177199"/>
    </source>
</evidence>
<comment type="caution">
    <text evidence="3">The sequence shown here is derived from an EMBL/GenBank/DDBJ whole genome shotgun (WGS) entry which is preliminary data.</text>
</comment>
<keyword evidence="2" id="KW-1133">Transmembrane helix</keyword>
<organism evidence="3 4">
    <name type="scientific">Candidatus Roizmanbacteria bacterium RIFCSPHIGHO2_12_FULL_33_9</name>
    <dbReference type="NCBI Taxonomy" id="1802045"/>
    <lineage>
        <taxon>Bacteria</taxon>
        <taxon>Candidatus Roizmaniibacteriota</taxon>
    </lineage>
</organism>
<feature type="coiled-coil region" evidence="1">
    <location>
        <begin position="44"/>
        <end position="71"/>
    </location>
</feature>
<evidence type="ECO:0008006" key="5">
    <source>
        <dbReference type="Google" id="ProtNLM"/>
    </source>
</evidence>
<keyword evidence="2" id="KW-0812">Transmembrane</keyword>
<name>A0A1F7HI66_9BACT</name>